<reference evidence="1" key="1">
    <citation type="submission" date="2020-07" db="EMBL/GenBank/DDBJ databases">
        <authorList>
            <person name="Lin J."/>
        </authorList>
    </citation>
    <scope>NUCLEOTIDE SEQUENCE</scope>
</reference>
<proteinExistence type="predicted"/>
<name>A0A6V7PH88_ANACO</name>
<organism evidence="1">
    <name type="scientific">Ananas comosus var. bracteatus</name>
    <name type="common">red pineapple</name>
    <dbReference type="NCBI Taxonomy" id="296719"/>
    <lineage>
        <taxon>Eukaryota</taxon>
        <taxon>Viridiplantae</taxon>
        <taxon>Streptophyta</taxon>
        <taxon>Embryophyta</taxon>
        <taxon>Tracheophyta</taxon>
        <taxon>Spermatophyta</taxon>
        <taxon>Magnoliopsida</taxon>
        <taxon>Liliopsida</taxon>
        <taxon>Poales</taxon>
        <taxon>Bromeliaceae</taxon>
        <taxon>Bromelioideae</taxon>
        <taxon>Ananas</taxon>
    </lineage>
</organism>
<dbReference type="AlphaFoldDB" id="A0A6V7PH88"/>
<evidence type="ECO:0000313" key="1">
    <source>
        <dbReference type="EMBL" id="CAD1830221.1"/>
    </source>
</evidence>
<protein>
    <submittedName>
        <fullName evidence="1">Uncharacterized protein</fullName>
    </submittedName>
</protein>
<gene>
    <name evidence="1" type="ORF">CB5_LOCUS13432</name>
</gene>
<dbReference type="EMBL" id="LR862148">
    <property type="protein sequence ID" value="CAD1830221.1"/>
    <property type="molecule type" value="Genomic_DNA"/>
</dbReference>
<sequence length="153" mass="16494">MPWRRLIPRVEMLTTTGPLGTAQAGLPTGQFSRSGTGLSLEGPVPESLSCGLRLSANFYAYGNRSLPPRTGPRELDLRAGAVCCTHHLREPVPRARDRSPRADLCAGPFLCRNPAYGNRSLIPGTSPRVQNLPSADFALFALVDSNSNTLFGF</sequence>
<accession>A0A6V7PH88</accession>